<evidence type="ECO:0000313" key="1">
    <source>
        <dbReference type="EMBL" id="KKN21123.1"/>
    </source>
</evidence>
<dbReference type="GO" id="GO:0006046">
    <property type="term" value="P:N-acetylglucosamine catabolic process"/>
    <property type="evidence" value="ECO:0007669"/>
    <property type="project" value="TreeGrafter"/>
</dbReference>
<organism evidence="1">
    <name type="scientific">marine sediment metagenome</name>
    <dbReference type="NCBI Taxonomy" id="412755"/>
    <lineage>
        <taxon>unclassified sequences</taxon>
        <taxon>metagenomes</taxon>
        <taxon>ecological metagenomes</taxon>
    </lineage>
</organism>
<feature type="non-terminal residue" evidence="1">
    <location>
        <position position="1"/>
    </location>
</feature>
<dbReference type="EMBL" id="LAZR01003177">
    <property type="protein sequence ID" value="KKN21123.1"/>
    <property type="molecule type" value="Genomic_DNA"/>
</dbReference>
<comment type="caution">
    <text evidence="1">The sequence shown here is derived from an EMBL/GenBank/DDBJ whole genome shotgun (WGS) entry which is preliminary data.</text>
</comment>
<dbReference type="InterPro" id="IPR004547">
    <property type="entry name" value="Glucosamine6P_isomerase"/>
</dbReference>
<dbReference type="InterPro" id="IPR018321">
    <property type="entry name" value="Glucosamine6P_isomerase_CS"/>
</dbReference>
<proteinExistence type="predicted"/>
<dbReference type="GO" id="GO:0019262">
    <property type="term" value="P:N-acetylneuraminate catabolic process"/>
    <property type="evidence" value="ECO:0007669"/>
    <property type="project" value="TreeGrafter"/>
</dbReference>
<dbReference type="GO" id="GO:0004342">
    <property type="term" value="F:glucosamine-6-phosphate deaminase activity"/>
    <property type="evidence" value="ECO:0007669"/>
    <property type="project" value="InterPro"/>
</dbReference>
<name>A0A0F9RV89_9ZZZZ</name>
<reference evidence="1" key="1">
    <citation type="journal article" date="2015" name="Nature">
        <title>Complex archaea that bridge the gap between prokaryotes and eukaryotes.</title>
        <authorList>
            <person name="Spang A."/>
            <person name="Saw J.H."/>
            <person name="Jorgensen S.L."/>
            <person name="Zaremba-Niedzwiedzka K."/>
            <person name="Martijn J."/>
            <person name="Lind A.E."/>
            <person name="van Eijk R."/>
            <person name="Schleper C."/>
            <person name="Guy L."/>
            <person name="Ettema T.J."/>
        </authorList>
    </citation>
    <scope>NUCLEOTIDE SEQUENCE</scope>
</reference>
<dbReference type="GO" id="GO:0006043">
    <property type="term" value="P:glucosamine catabolic process"/>
    <property type="evidence" value="ECO:0007669"/>
    <property type="project" value="TreeGrafter"/>
</dbReference>
<evidence type="ECO:0008006" key="2">
    <source>
        <dbReference type="Google" id="ProtNLM"/>
    </source>
</evidence>
<sequence>LHISDKRYISFDSDSASPEQECDRVQQEIQKKGPIDICILGLGKNGHIGFNEPADFLTPNCHMAKLSEESLQHQMTNGMKTNLLTD</sequence>
<dbReference type="GO" id="GO:0042802">
    <property type="term" value="F:identical protein binding"/>
    <property type="evidence" value="ECO:0007669"/>
    <property type="project" value="TreeGrafter"/>
</dbReference>
<dbReference type="PANTHER" id="PTHR11280:SF5">
    <property type="entry name" value="GLUCOSAMINE-6-PHOSPHATE ISOMERASE"/>
    <property type="match status" value="1"/>
</dbReference>
<dbReference type="PANTHER" id="PTHR11280">
    <property type="entry name" value="GLUCOSAMINE-6-PHOSPHATE ISOMERASE"/>
    <property type="match status" value="1"/>
</dbReference>
<gene>
    <name evidence="1" type="ORF">LCGC14_0928550</name>
</gene>
<dbReference type="GO" id="GO:0005829">
    <property type="term" value="C:cytosol"/>
    <property type="evidence" value="ECO:0007669"/>
    <property type="project" value="TreeGrafter"/>
</dbReference>
<dbReference type="SUPFAM" id="SSF100950">
    <property type="entry name" value="NagB/RpiA/CoA transferase-like"/>
    <property type="match status" value="1"/>
</dbReference>
<dbReference type="InterPro" id="IPR037171">
    <property type="entry name" value="NagB/RpiA_transferase-like"/>
</dbReference>
<dbReference type="PROSITE" id="PS01161">
    <property type="entry name" value="GLC_GALNAC_ISOMERASE"/>
    <property type="match status" value="1"/>
</dbReference>
<protein>
    <recommendedName>
        <fullName evidence="2">Glucosamine/galactosamine-6-phosphate isomerase domain-containing protein</fullName>
    </recommendedName>
</protein>
<accession>A0A0F9RV89</accession>
<dbReference type="Gene3D" id="3.40.50.1360">
    <property type="match status" value="1"/>
</dbReference>
<dbReference type="AlphaFoldDB" id="A0A0F9RV89"/>